<organism evidence="5 6">
    <name type="scientific">Solanum commersonii</name>
    <name type="common">Commerson's wild potato</name>
    <name type="synonym">Commerson's nightshade</name>
    <dbReference type="NCBI Taxonomy" id="4109"/>
    <lineage>
        <taxon>Eukaryota</taxon>
        <taxon>Viridiplantae</taxon>
        <taxon>Streptophyta</taxon>
        <taxon>Embryophyta</taxon>
        <taxon>Tracheophyta</taxon>
        <taxon>Spermatophyta</taxon>
        <taxon>Magnoliopsida</taxon>
        <taxon>eudicotyledons</taxon>
        <taxon>Gunneridae</taxon>
        <taxon>Pentapetalae</taxon>
        <taxon>asterids</taxon>
        <taxon>lamiids</taxon>
        <taxon>Solanales</taxon>
        <taxon>Solanaceae</taxon>
        <taxon>Solanoideae</taxon>
        <taxon>Solaneae</taxon>
        <taxon>Solanum</taxon>
    </lineage>
</organism>
<dbReference type="Pfam" id="PF00035">
    <property type="entry name" value="dsrm"/>
    <property type="match status" value="1"/>
</dbReference>
<name>A0A9J5YQ49_SOLCO</name>
<comment type="caution">
    <text evidence="5">The sequence shown here is derived from an EMBL/GenBank/DDBJ whole genome shotgun (WGS) entry which is preliminary data.</text>
</comment>
<keyword evidence="2 3" id="KW-0694">RNA-binding</keyword>
<feature type="domain" description="DRBM" evidence="4">
    <location>
        <begin position="64"/>
        <end position="116"/>
    </location>
</feature>
<accession>A0A9J5YQ49</accession>
<dbReference type="PANTHER" id="PTHR46031:SF26">
    <property type="entry name" value="DOUBLE-STRANDED RNA-BINDING PROTEIN 2"/>
    <property type="match status" value="1"/>
</dbReference>
<dbReference type="GO" id="GO:0003723">
    <property type="term" value="F:RNA binding"/>
    <property type="evidence" value="ECO:0007669"/>
    <property type="project" value="UniProtKB-UniRule"/>
</dbReference>
<reference evidence="5 6" key="1">
    <citation type="submission" date="2020-09" db="EMBL/GenBank/DDBJ databases">
        <title>De no assembly of potato wild relative species, Solanum commersonii.</title>
        <authorList>
            <person name="Cho K."/>
        </authorList>
    </citation>
    <scope>NUCLEOTIDE SEQUENCE [LARGE SCALE GENOMIC DNA]</scope>
    <source>
        <strain evidence="5">LZ3.2</strain>
        <tissue evidence="5">Leaf</tissue>
    </source>
</reference>
<proteinExistence type="predicted"/>
<dbReference type="SUPFAM" id="SSF54768">
    <property type="entry name" value="dsRNA-binding domain-like"/>
    <property type="match status" value="2"/>
</dbReference>
<dbReference type="EMBL" id="JACXVP010000006">
    <property type="protein sequence ID" value="KAG5601848.1"/>
    <property type="molecule type" value="Genomic_DNA"/>
</dbReference>
<dbReference type="Proteomes" id="UP000824120">
    <property type="component" value="Chromosome 6"/>
</dbReference>
<dbReference type="PROSITE" id="PS50137">
    <property type="entry name" value="DS_RBD"/>
    <property type="match status" value="1"/>
</dbReference>
<keyword evidence="6" id="KW-1185">Reference proteome</keyword>
<feature type="non-terminal residue" evidence="5">
    <location>
        <position position="1"/>
    </location>
</feature>
<dbReference type="AlphaFoldDB" id="A0A9J5YQ49"/>
<sequence>LSLKEASCWSDARRTVFGPPNLLTRGNLPDAFTVDSCVEFGISELSCGNQKNEELLGISELSCEYTTEKDGPDHNPRFTATVTVNGMSFELPKDQWRSSKEAQNHAAHIAYDHFIVPQSIPLLTPQPSLLPTSSDRRIDYNTAQKQNLTLPVYSSELDGRPHTCCFRSKVTVDTLRALILECKKLKVEFGIPNYIQDH</sequence>
<protein>
    <recommendedName>
        <fullName evidence="4">DRBM domain-containing protein</fullName>
    </recommendedName>
</protein>
<dbReference type="OrthoDB" id="5274873at2759"/>
<dbReference type="SMART" id="SM00358">
    <property type="entry name" value="DSRM"/>
    <property type="match status" value="1"/>
</dbReference>
<dbReference type="CDD" id="cd00048">
    <property type="entry name" value="DSRM_SF"/>
    <property type="match status" value="1"/>
</dbReference>
<dbReference type="Gene3D" id="3.30.160.20">
    <property type="match status" value="1"/>
</dbReference>
<evidence type="ECO:0000313" key="6">
    <source>
        <dbReference type="Proteomes" id="UP000824120"/>
    </source>
</evidence>
<evidence type="ECO:0000313" key="5">
    <source>
        <dbReference type="EMBL" id="KAG5601848.1"/>
    </source>
</evidence>
<keyword evidence="1" id="KW-0677">Repeat</keyword>
<evidence type="ECO:0000256" key="1">
    <source>
        <dbReference type="ARBA" id="ARBA00022737"/>
    </source>
</evidence>
<dbReference type="PANTHER" id="PTHR46031">
    <property type="match status" value="1"/>
</dbReference>
<evidence type="ECO:0000256" key="3">
    <source>
        <dbReference type="PROSITE-ProRule" id="PRU00266"/>
    </source>
</evidence>
<evidence type="ECO:0000259" key="4">
    <source>
        <dbReference type="PROSITE" id="PS50137"/>
    </source>
</evidence>
<dbReference type="InterPro" id="IPR014720">
    <property type="entry name" value="dsRBD_dom"/>
</dbReference>
<evidence type="ECO:0000256" key="2">
    <source>
        <dbReference type="ARBA" id="ARBA00022884"/>
    </source>
</evidence>
<gene>
    <name evidence="5" type="ORF">H5410_033218</name>
</gene>